<dbReference type="PANTHER" id="PTHR22953">
    <property type="entry name" value="ACID PHOSPHATASE RELATED"/>
    <property type="match status" value="1"/>
</dbReference>
<dbReference type="SUPFAM" id="SSF56300">
    <property type="entry name" value="Metallo-dependent phosphatases"/>
    <property type="match status" value="1"/>
</dbReference>
<evidence type="ECO:0000256" key="1">
    <source>
        <dbReference type="ARBA" id="ARBA00008723"/>
    </source>
</evidence>
<dbReference type="InterPro" id="IPR025733">
    <property type="entry name" value="PAPs_C"/>
</dbReference>
<feature type="domain" description="Calcineurin-like phosphoesterase" evidence="7">
    <location>
        <begin position="184"/>
        <end position="375"/>
    </location>
</feature>
<dbReference type="PANTHER" id="PTHR22953:SF155">
    <property type="entry name" value="PURPLE ACID PHOSPHATASE 18"/>
    <property type="match status" value="1"/>
</dbReference>
<dbReference type="Pfam" id="PF14008">
    <property type="entry name" value="Metallophos_C"/>
    <property type="match status" value="1"/>
</dbReference>
<dbReference type="Proteomes" id="UP001497512">
    <property type="component" value="Chromosome 9"/>
</dbReference>
<accession>A0ABP0V435</accession>
<gene>
    <name evidence="10" type="ORF">CSSPTR1EN2_LOCUS23615</name>
</gene>
<evidence type="ECO:0000256" key="3">
    <source>
        <dbReference type="ARBA" id="ARBA00022801"/>
    </source>
</evidence>
<dbReference type="InterPro" id="IPR041792">
    <property type="entry name" value="MPP_PAP"/>
</dbReference>
<evidence type="ECO:0000313" key="11">
    <source>
        <dbReference type="Proteomes" id="UP001497512"/>
    </source>
</evidence>
<evidence type="ECO:0000256" key="4">
    <source>
        <dbReference type="ARBA" id="ARBA00023180"/>
    </source>
</evidence>
<evidence type="ECO:0000256" key="6">
    <source>
        <dbReference type="SAM" id="MobiDB-lite"/>
    </source>
</evidence>
<dbReference type="Gene3D" id="2.60.40.380">
    <property type="entry name" value="Purple acid phosphatase-like, N-terminal"/>
    <property type="match status" value="1"/>
</dbReference>
<feature type="domain" description="Purple acid phosphatase N-terminal" evidence="9">
    <location>
        <begin position="88"/>
        <end position="174"/>
    </location>
</feature>
<dbReference type="Pfam" id="PF16656">
    <property type="entry name" value="Pur_ac_phosph_N"/>
    <property type="match status" value="1"/>
</dbReference>
<dbReference type="InterPro" id="IPR004843">
    <property type="entry name" value="Calcineurin-like_PHP"/>
</dbReference>
<evidence type="ECO:0000313" key="10">
    <source>
        <dbReference type="EMBL" id="CAK9237262.1"/>
    </source>
</evidence>
<feature type="region of interest" description="Disordered" evidence="6">
    <location>
        <begin position="68"/>
        <end position="93"/>
    </location>
</feature>
<evidence type="ECO:0000259" key="9">
    <source>
        <dbReference type="Pfam" id="PF16656"/>
    </source>
</evidence>
<comment type="catalytic activity">
    <reaction evidence="5">
        <text>a phosphate monoester + H2O = an alcohol + phosphate</text>
        <dbReference type="Rhea" id="RHEA:15017"/>
        <dbReference type="ChEBI" id="CHEBI:15377"/>
        <dbReference type="ChEBI" id="CHEBI:30879"/>
        <dbReference type="ChEBI" id="CHEBI:43474"/>
        <dbReference type="ChEBI" id="CHEBI:67140"/>
        <dbReference type="EC" id="3.1.3.2"/>
    </reaction>
</comment>
<dbReference type="InterPro" id="IPR039331">
    <property type="entry name" value="PAPs-like"/>
</dbReference>
<evidence type="ECO:0000259" key="8">
    <source>
        <dbReference type="Pfam" id="PF14008"/>
    </source>
</evidence>
<keyword evidence="4" id="KW-0325">Glycoprotein</keyword>
<comment type="similarity">
    <text evidence="1 5">Belongs to the metallophosphoesterase superfamily. Purple acid phosphatase family.</text>
</comment>
<sequence length="482" mass="53214">MMMGGGGGGGGGGEKGSGLRKIRMQIATELVVAVVFNLVMCVPGEVVGGVVRQHSFYVRPPAASASRSFAVDKLPQQQKKSSSSGTDPDQMHVSLAGPGQMKVTWVTASEVPASVQYGKTSGQFTKIASGVTKQYSYIFYESDLIHHVILGPLEPSTIYFYRCGGFGPEYNFTTPPPAGPNVPIKFAVVGDLGQTDWTASTLEHIATLDYDVLLFAGDLSYADFYQPRWDTFGQLVSPYANYRPWMVTEGNHEIEHIPFLTESFRSYNTRWEMPYNESGSSSNLYYSFEVAAAHILMLGSYTDFDTNSPQFKWLQADLEKVDRSKTPWLIAVLHAPWYNSNSAHQGEGNKMMAAMESTLYAAKVDIMFAGHVHAYERAQRAYLMKPDPCGIMYITIGDGGNREGLATTWLDPQPVWSVLRESSFGHGELDIVNATHAYWSWHRNDDAEPVMADSLWITSLSTAESRCVSSNLKAVIQSHSTH</sequence>
<protein>
    <recommendedName>
        <fullName evidence="5">Purple acid phosphatase</fullName>
        <ecNumber evidence="5">3.1.3.2</ecNumber>
    </recommendedName>
</protein>
<evidence type="ECO:0000259" key="7">
    <source>
        <dbReference type="Pfam" id="PF00149"/>
    </source>
</evidence>
<dbReference type="Pfam" id="PF00149">
    <property type="entry name" value="Metallophos"/>
    <property type="match status" value="1"/>
</dbReference>
<organism evidence="10 11">
    <name type="scientific">Sphagnum troendelagicum</name>
    <dbReference type="NCBI Taxonomy" id="128251"/>
    <lineage>
        <taxon>Eukaryota</taxon>
        <taxon>Viridiplantae</taxon>
        <taxon>Streptophyta</taxon>
        <taxon>Embryophyta</taxon>
        <taxon>Bryophyta</taxon>
        <taxon>Sphagnophytina</taxon>
        <taxon>Sphagnopsida</taxon>
        <taxon>Sphagnales</taxon>
        <taxon>Sphagnaceae</taxon>
        <taxon>Sphagnum</taxon>
    </lineage>
</organism>
<evidence type="ECO:0000256" key="5">
    <source>
        <dbReference type="RuleBase" id="RU361203"/>
    </source>
</evidence>
<keyword evidence="11" id="KW-1185">Reference proteome</keyword>
<dbReference type="CDD" id="cd00839">
    <property type="entry name" value="MPP_PAPs"/>
    <property type="match status" value="1"/>
</dbReference>
<keyword evidence="2" id="KW-0732">Signal</keyword>
<name>A0ABP0V435_9BRYO</name>
<keyword evidence="3 5" id="KW-0378">Hydrolase</keyword>
<dbReference type="Gene3D" id="3.60.21.10">
    <property type="match status" value="1"/>
</dbReference>
<dbReference type="EMBL" id="OZ019901">
    <property type="protein sequence ID" value="CAK9237262.1"/>
    <property type="molecule type" value="Genomic_DNA"/>
</dbReference>
<dbReference type="SUPFAM" id="SSF49363">
    <property type="entry name" value="Purple acid phosphatase, N-terminal domain"/>
    <property type="match status" value="1"/>
</dbReference>
<evidence type="ECO:0000256" key="2">
    <source>
        <dbReference type="ARBA" id="ARBA00022729"/>
    </source>
</evidence>
<feature type="domain" description="Purple acid phosphatase C-terminal" evidence="8">
    <location>
        <begin position="390"/>
        <end position="447"/>
    </location>
</feature>
<dbReference type="InterPro" id="IPR029052">
    <property type="entry name" value="Metallo-depent_PP-like"/>
</dbReference>
<proteinExistence type="inferred from homology"/>
<dbReference type="InterPro" id="IPR008963">
    <property type="entry name" value="Purple_acid_Pase-like_N"/>
</dbReference>
<dbReference type="EC" id="3.1.3.2" evidence="5"/>
<dbReference type="InterPro" id="IPR015914">
    <property type="entry name" value="PAPs_N"/>
</dbReference>
<reference evidence="10" key="1">
    <citation type="submission" date="2024-02" db="EMBL/GenBank/DDBJ databases">
        <authorList>
            <consortium name="ELIXIR-Norway"/>
            <consortium name="Elixir Norway"/>
        </authorList>
    </citation>
    <scope>NUCLEOTIDE SEQUENCE</scope>
</reference>